<proteinExistence type="predicted"/>
<accession>A0A1E1W129</accession>
<reference evidence="2" key="1">
    <citation type="submission" date="2015-09" db="EMBL/GenBank/DDBJ databases">
        <title>De novo assembly of Pectinophora gossypiella (Pink Bollworm) gut transcriptome.</title>
        <authorList>
            <person name="Tassone E.E."/>
        </authorList>
    </citation>
    <scope>NUCLEOTIDE SEQUENCE</scope>
</reference>
<evidence type="ECO:0000256" key="1">
    <source>
        <dbReference type="SAM" id="MobiDB-lite"/>
    </source>
</evidence>
<feature type="compositionally biased region" description="Basic and acidic residues" evidence="1">
    <location>
        <begin position="35"/>
        <end position="54"/>
    </location>
</feature>
<evidence type="ECO:0000313" key="2">
    <source>
        <dbReference type="EMBL" id="JAT80695.1"/>
    </source>
</evidence>
<feature type="non-terminal residue" evidence="2">
    <location>
        <position position="1"/>
    </location>
</feature>
<dbReference type="EMBL" id="GDQN01010359">
    <property type="protein sequence ID" value="JAT80695.1"/>
    <property type="molecule type" value="Transcribed_RNA"/>
</dbReference>
<feature type="compositionally biased region" description="Low complexity" evidence="1">
    <location>
        <begin position="1"/>
        <end position="27"/>
    </location>
</feature>
<organism evidence="2">
    <name type="scientific">Pectinophora gossypiella</name>
    <name type="common">Cotton pink bollworm</name>
    <name type="synonym">Depressaria gossypiella</name>
    <dbReference type="NCBI Taxonomy" id="13191"/>
    <lineage>
        <taxon>Eukaryota</taxon>
        <taxon>Metazoa</taxon>
        <taxon>Ecdysozoa</taxon>
        <taxon>Arthropoda</taxon>
        <taxon>Hexapoda</taxon>
        <taxon>Insecta</taxon>
        <taxon>Pterygota</taxon>
        <taxon>Neoptera</taxon>
        <taxon>Endopterygota</taxon>
        <taxon>Lepidoptera</taxon>
        <taxon>Glossata</taxon>
        <taxon>Ditrysia</taxon>
        <taxon>Gelechioidea</taxon>
        <taxon>Gelechiidae</taxon>
        <taxon>Apatetrinae</taxon>
        <taxon>Pectinophora</taxon>
    </lineage>
</organism>
<name>A0A1E1W129_PECGO</name>
<protein>
    <submittedName>
        <fullName evidence="2">Uncharacterized protein</fullName>
    </submittedName>
</protein>
<dbReference type="AlphaFoldDB" id="A0A1E1W129"/>
<sequence>TTTTTTPTTTTTTTTTLTTTTTPTTTTDNTLKTVDPLRIDLHLRGPSVDPRDQTVDPQDPTLDPSVKARDPDAYELATNAMDWFIKNVRNRVKNEAPKILILTTNAVEKTQKSNFVDLT</sequence>
<feature type="region of interest" description="Disordered" evidence="1">
    <location>
        <begin position="1"/>
        <end position="68"/>
    </location>
</feature>
<gene>
    <name evidence="2" type="ORF">g.19323</name>
</gene>